<feature type="region of interest" description="Disordered" evidence="3">
    <location>
        <begin position="177"/>
        <end position="210"/>
    </location>
</feature>
<dbReference type="AlphaFoldDB" id="A0AAW1MC44"/>
<feature type="compositionally biased region" description="Polar residues" evidence="3">
    <location>
        <begin position="181"/>
        <end position="192"/>
    </location>
</feature>
<feature type="compositionally biased region" description="Basic and acidic residues" evidence="3">
    <location>
        <begin position="142"/>
        <end position="153"/>
    </location>
</feature>
<dbReference type="Proteomes" id="UP001458880">
    <property type="component" value="Unassembled WGS sequence"/>
</dbReference>
<comment type="caution">
    <text evidence="5">The sequence shown here is derived from an EMBL/GenBank/DDBJ whole genome shotgun (WGS) entry which is preliminary data.</text>
</comment>
<dbReference type="PANTHER" id="PTHR48407:SF1">
    <property type="entry name" value="CRANIOFACIAL DEVELOPMENT PROTEIN 1"/>
    <property type="match status" value="1"/>
</dbReference>
<name>A0AAW1MC44_POPJA</name>
<dbReference type="InterPro" id="IPR011421">
    <property type="entry name" value="BCNT-C"/>
</dbReference>
<proteinExistence type="predicted"/>
<evidence type="ECO:0000313" key="5">
    <source>
        <dbReference type="EMBL" id="KAK9743552.1"/>
    </source>
</evidence>
<reference evidence="5 6" key="1">
    <citation type="journal article" date="2024" name="BMC Genomics">
        <title>De novo assembly and annotation of Popillia japonica's genome with initial clues to its potential as an invasive pest.</title>
        <authorList>
            <person name="Cucini C."/>
            <person name="Boschi S."/>
            <person name="Funari R."/>
            <person name="Cardaioli E."/>
            <person name="Iannotti N."/>
            <person name="Marturano G."/>
            <person name="Paoli F."/>
            <person name="Bruttini M."/>
            <person name="Carapelli A."/>
            <person name="Frati F."/>
            <person name="Nardi F."/>
        </authorList>
    </citation>
    <scope>NUCLEOTIDE SEQUENCE [LARGE SCALE GENOMIC DNA]</scope>
    <source>
        <strain evidence="5">DMR45628</strain>
    </source>
</reference>
<evidence type="ECO:0000259" key="4">
    <source>
        <dbReference type="PROSITE" id="PS51279"/>
    </source>
</evidence>
<evidence type="ECO:0000256" key="1">
    <source>
        <dbReference type="ARBA" id="ARBA00019033"/>
    </source>
</evidence>
<feature type="compositionally biased region" description="Acidic residues" evidence="3">
    <location>
        <begin position="29"/>
        <end position="40"/>
    </location>
</feature>
<sequence length="312" mass="36205">MLAVFVNGILWYFKGKREYIVRMNTVEYPEDSDSSDEDYIPENTSAEVVSEVDSEGVDEDPLSDKEDLGARNSSKRKKKTSKSRKKLKKGTGNDKESIESTTDNPKVTEEEKKKQEEDLWATFKKETNFKARPIDVQNSKDNNTKENKNIEQKKIPEKIKVTEIFEFAGEEVKVEKEVPVNSASTRLSNKASGSDPPKRGRGKAAGLGSVLSQLGKKQKINTLEKSKLDWDKFKKEENLEEELKINTLEKSKLDWDKFKKEENLEEELHNFNKGKDGYLDRQDFLQRTDVRRFEIERDIRNAERNKRMNNRN</sequence>
<dbReference type="PANTHER" id="PTHR48407">
    <property type="entry name" value="CRANIOFACIAL DEVELOPMENT PROTEIN 1"/>
    <property type="match status" value="1"/>
</dbReference>
<feature type="compositionally biased region" description="Basic and acidic residues" evidence="3">
    <location>
        <begin position="106"/>
        <end position="133"/>
    </location>
</feature>
<dbReference type="Pfam" id="PF07572">
    <property type="entry name" value="BCNT"/>
    <property type="match status" value="1"/>
</dbReference>
<keyword evidence="6" id="KW-1185">Reference proteome</keyword>
<evidence type="ECO:0000256" key="2">
    <source>
        <dbReference type="ARBA" id="ARBA00030244"/>
    </source>
</evidence>
<feature type="domain" description="BCNT-C" evidence="4">
    <location>
        <begin position="224"/>
        <end position="306"/>
    </location>
</feature>
<organism evidence="5 6">
    <name type="scientific">Popillia japonica</name>
    <name type="common">Japanese beetle</name>
    <dbReference type="NCBI Taxonomy" id="7064"/>
    <lineage>
        <taxon>Eukaryota</taxon>
        <taxon>Metazoa</taxon>
        <taxon>Ecdysozoa</taxon>
        <taxon>Arthropoda</taxon>
        <taxon>Hexapoda</taxon>
        <taxon>Insecta</taxon>
        <taxon>Pterygota</taxon>
        <taxon>Neoptera</taxon>
        <taxon>Endopterygota</taxon>
        <taxon>Coleoptera</taxon>
        <taxon>Polyphaga</taxon>
        <taxon>Scarabaeiformia</taxon>
        <taxon>Scarabaeidae</taxon>
        <taxon>Rutelinae</taxon>
        <taxon>Popillia</taxon>
    </lineage>
</organism>
<dbReference type="InterPro" id="IPR027124">
    <property type="entry name" value="Swc5/CFDP1/2"/>
</dbReference>
<accession>A0AAW1MC44</accession>
<gene>
    <name evidence="5" type="ORF">QE152_g8528</name>
</gene>
<evidence type="ECO:0000256" key="3">
    <source>
        <dbReference type="SAM" id="MobiDB-lite"/>
    </source>
</evidence>
<dbReference type="GO" id="GO:0000812">
    <property type="term" value="C:Swr1 complex"/>
    <property type="evidence" value="ECO:0007669"/>
    <property type="project" value="TreeGrafter"/>
</dbReference>
<feature type="compositionally biased region" description="Acidic residues" evidence="3">
    <location>
        <begin position="50"/>
        <end position="61"/>
    </location>
</feature>
<feature type="compositionally biased region" description="Basic residues" evidence="3">
    <location>
        <begin position="73"/>
        <end position="89"/>
    </location>
</feature>
<evidence type="ECO:0000313" key="6">
    <source>
        <dbReference type="Proteomes" id="UP001458880"/>
    </source>
</evidence>
<dbReference type="EMBL" id="JASPKY010000068">
    <property type="protein sequence ID" value="KAK9743552.1"/>
    <property type="molecule type" value="Genomic_DNA"/>
</dbReference>
<protein>
    <recommendedName>
        <fullName evidence="1">Craniofacial development protein 1</fullName>
    </recommendedName>
    <alternativeName>
        <fullName evidence="2">Bucentaur</fullName>
    </alternativeName>
</protein>
<dbReference type="PROSITE" id="PS51279">
    <property type="entry name" value="BCNT_C"/>
    <property type="match status" value="1"/>
</dbReference>
<feature type="region of interest" description="Disordered" evidence="3">
    <location>
        <begin position="29"/>
        <end position="153"/>
    </location>
</feature>